<gene>
    <name evidence="5" type="ORF">J2Z34_003326</name>
</gene>
<keyword evidence="6" id="KW-1185">Reference proteome</keyword>
<name>A0ABS4G8C6_9CLOT</name>
<dbReference type="Gene3D" id="1.10.443.10">
    <property type="entry name" value="Intergrase catalytic core"/>
    <property type="match status" value="1"/>
</dbReference>
<evidence type="ECO:0000256" key="1">
    <source>
        <dbReference type="ARBA" id="ARBA00008857"/>
    </source>
</evidence>
<dbReference type="Proteomes" id="UP001519271">
    <property type="component" value="Unassembled WGS sequence"/>
</dbReference>
<protein>
    <submittedName>
        <fullName evidence="5">Integrase</fullName>
    </submittedName>
</protein>
<evidence type="ECO:0000313" key="5">
    <source>
        <dbReference type="EMBL" id="MBP1920809.1"/>
    </source>
</evidence>
<evidence type="ECO:0000256" key="3">
    <source>
        <dbReference type="ARBA" id="ARBA00023172"/>
    </source>
</evidence>
<dbReference type="EMBL" id="JAGGKC010000042">
    <property type="protein sequence ID" value="MBP1920809.1"/>
    <property type="molecule type" value="Genomic_DNA"/>
</dbReference>
<feature type="domain" description="Tyr recombinase" evidence="4">
    <location>
        <begin position="209"/>
        <end position="396"/>
    </location>
</feature>
<dbReference type="PANTHER" id="PTHR30349">
    <property type="entry name" value="PHAGE INTEGRASE-RELATED"/>
    <property type="match status" value="1"/>
</dbReference>
<comment type="caution">
    <text evidence="5">The sequence shown here is derived from an EMBL/GenBank/DDBJ whole genome shotgun (WGS) entry which is preliminary data.</text>
</comment>
<evidence type="ECO:0000259" key="4">
    <source>
        <dbReference type="PROSITE" id="PS51898"/>
    </source>
</evidence>
<dbReference type="PANTHER" id="PTHR30349:SF41">
    <property type="entry name" value="INTEGRASE_RECOMBINASE PROTEIN MJ0367-RELATED"/>
    <property type="match status" value="1"/>
</dbReference>
<reference evidence="5 6" key="1">
    <citation type="submission" date="2021-03" db="EMBL/GenBank/DDBJ databases">
        <title>Genomic Encyclopedia of Type Strains, Phase IV (KMG-IV): sequencing the most valuable type-strain genomes for metagenomic binning, comparative biology and taxonomic classification.</title>
        <authorList>
            <person name="Goeker M."/>
        </authorList>
    </citation>
    <scope>NUCLEOTIDE SEQUENCE [LARGE SCALE GENOMIC DNA]</scope>
    <source>
        <strain evidence="5 6">DSM 6139</strain>
    </source>
</reference>
<keyword evidence="2" id="KW-0238">DNA-binding</keyword>
<dbReference type="PROSITE" id="PS51898">
    <property type="entry name" value="TYR_RECOMBINASE"/>
    <property type="match status" value="1"/>
</dbReference>
<keyword evidence="3" id="KW-0233">DNA recombination</keyword>
<dbReference type="InterPro" id="IPR050090">
    <property type="entry name" value="Tyrosine_recombinase_XerCD"/>
</dbReference>
<dbReference type="InterPro" id="IPR011010">
    <property type="entry name" value="DNA_brk_join_enz"/>
</dbReference>
<evidence type="ECO:0000313" key="6">
    <source>
        <dbReference type="Proteomes" id="UP001519271"/>
    </source>
</evidence>
<dbReference type="InterPro" id="IPR002104">
    <property type="entry name" value="Integrase_catalytic"/>
</dbReference>
<dbReference type="Pfam" id="PF00589">
    <property type="entry name" value="Phage_integrase"/>
    <property type="match status" value="1"/>
</dbReference>
<comment type="similarity">
    <text evidence="1">Belongs to the 'phage' integrase family.</text>
</comment>
<dbReference type="SUPFAM" id="SSF56349">
    <property type="entry name" value="DNA breaking-rejoining enzymes"/>
    <property type="match status" value="1"/>
</dbReference>
<evidence type="ECO:0000256" key="2">
    <source>
        <dbReference type="ARBA" id="ARBA00023125"/>
    </source>
</evidence>
<accession>A0ABS4G8C6</accession>
<proteinExistence type="inferred from homology"/>
<dbReference type="InterPro" id="IPR013762">
    <property type="entry name" value="Integrase-like_cat_sf"/>
</dbReference>
<sequence>MDFRNLLEHHQELISYMESKGYSELYIRRLRGEIIRILRNTEKNQWASYTDIYLEYTHTPHSKDYLRNKRTIIGAIEQFDLYGNYPNGRRRHSLFSRGVYHLLVAEFQELIDFYCEAEEKRGKKDTTIYNESHHAASFLLTLQKDGADNLEKVTEEQVISFFISEEGILTKSCSYKKDIAAVFKAGIAWNEKECSRILCFLPALRETRKNIQYLTGEEVSKIRAALDDYENDLTLRDRAIEMLLMYTGLRSCDVSGMTLDAVDWQNDRIHIHQQKTEALLELPISAMVGNAIYYYLLSERTDSDERHLFLSLTKPFTPLDSRSIGNITGKIMKKAGVRQSPGMRKGTHIFRHHMASALLGNGIPQAVISRTLGHTSPDSLEPYLRANFNHLKECALDISGFPVAEEVFEND</sequence>
<organism evidence="5 6">
    <name type="scientific">Youngiibacter multivorans</name>
    <dbReference type="NCBI Taxonomy" id="937251"/>
    <lineage>
        <taxon>Bacteria</taxon>
        <taxon>Bacillati</taxon>
        <taxon>Bacillota</taxon>
        <taxon>Clostridia</taxon>
        <taxon>Eubacteriales</taxon>
        <taxon>Clostridiaceae</taxon>
        <taxon>Youngiibacter</taxon>
    </lineage>
</organism>
<dbReference type="RefSeq" id="WP_209460968.1">
    <property type="nucleotide sequence ID" value="NZ_JAGGKC010000042.1"/>
</dbReference>